<dbReference type="GO" id="GO:0016020">
    <property type="term" value="C:membrane"/>
    <property type="evidence" value="ECO:0007669"/>
    <property type="project" value="UniProtKB-SubCell"/>
</dbReference>
<evidence type="ECO:0000256" key="10">
    <source>
        <dbReference type="ARBA" id="ARBA00023180"/>
    </source>
</evidence>
<reference evidence="15" key="3">
    <citation type="submission" date="2015-06" db="UniProtKB">
        <authorList>
            <consortium name="EnsemblMetazoa"/>
        </authorList>
    </citation>
    <scope>IDENTIFICATION</scope>
</reference>
<keyword evidence="16" id="KW-1185">Reference proteome</keyword>
<dbReference type="CTD" id="20210475"/>
<evidence type="ECO:0000256" key="8">
    <source>
        <dbReference type="ARBA" id="ARBA00022989"/>
    </source>
</evidence>
<dbReference type="GO" id="GO:0005794">
    <property type="term" value="C:Golgi apparatus"/>
    <property type="evidence" value="ECO:0000318"/>
    <property type="project" value="GO_Central"/>
</dbReference>
<evidence type="ECO:0000256" key="1">
    <source>
        <dbReference type="ARBA" id="ARBA00004606"/>
    </source>
</evidence>
<dbReference type="AlphaFoldDB" id="T1FNS8"/>
<feature type="domain" description="Galactosyltransferase N-terminal" evidence="13">
    <location>
        <begin position="64"/>
        <end position="190"/>
    </location>
</feature>
<keyword evidence="9 11" id="KW-0472">Membrane</keyword>
<keyword evidence="6 11" id="KW-0812">Transmembrane</keyword>
<dbReference type="OMA" id="WWFLKFY"/>
<dbReference type="EMBL" id="KB097722">
    <property type="protein sequence ID" value="ESN91113.1"/>
    <property type="molecule type" value="Genomic_DNA"/>
</dbReference>
<dbReference type="EMBL" id="AMQM01008099">
    <property type="status" value="NOT_ANNOTATED_CDS"/>
    <property type="molecule type" value="Genomic_DNA"/>
</dbReference>
<accession>T1FNS8</accession>
<dbReference type="EC" id="2.4.1.-" evidence="11"/>
<dbReference type="Pfam" id="PF13733">
    <property type="entry name" value="Glyco_transf_7N"/>
    <property type="match status" value="1"/>
</dbReference>
<dbReference type="GO" id="GO:0006688">
    <property type="term" value="P:glycosphingolipid biosynthetic process"/>
    <property type="evidence" value="ECO:0000318"/>
    <property type="project" value="GO_Central"/>
</dbReference>
<evidence type="ECO:0000259" key="12">
    <source>
        <dbReference type="Pfam" id="PF02709"/>
    </source>
</evidence>
<dbReference type="OrthoDB" id="10016069at2759"/>
<dbReference type="EnsemblMetazoa" id="HelroT186192">
    <property type="protein sequence ID" value="HelroP186192"/>
    <property type="gene ID" value="HelroG186192"/>
</dbReference>
<dbReference type="InterPro" id="IPR027791">
    <property type="entry name" value="Galactosyl_T_C"/>
</dbReference>
<evidence type="ECO:0000256" key="5">
    <source>
        <dbReference type="ARBA" id="ARBA00022679"/>
    </source>
</evidence>
<dbReference type="PANTHER" id="PTHR19300">
    <property type="entry name" value="BETA-1,4-GALACTOSYLTRANSFERASE"/>
    <property type="match status" value="1"/>
</dbReference>
<dbReference type="UniPathway" id="UPA00378"/>
<reference evidence="16" key="1">
    <citation type="submission" date="2012-12" db="EMBL/GenBank/DDBJ databases">
        <authorList>
            <person name="Hellsten U."/>
            <person name="Grimwood J."/>
            <person name="Chapman J.A."/>
            <person name="Shapiro H."/>
            <person name="Aerts A."/>
            <person name="Otillar R.P."/>
            <person name="Terry A.Y."/>
            <person name="Boore J.L."/>
            <person name="Simakov O."/>
            <person name="Marletaz F."/>
            <person name="Cho S.-J."/>
            <person name="Edsinger-Gonzales E."/>
            <person name="Havlak P."/>
            <person name="Kuo D.-H."/>
            <person name="Larsson T."/>
            <person name="Lv J."/>
            <person name="Arendt D."/>
            <person name="Savage R."/>
            <person name="Osoegawa K."/>
            <person name="de Jong P."/>
            <person name="Lindberg D.R."/>
            <person name="Seaver E.C."/>
            <person name="Weisblat D.A."/>
            <person name="Putnam N.H."/>
            <person name="Grigoriev I.V."/>
            <person name="Rokhsar D.S."/>
        </authorList>
    </citation>
    <scope>NUCLEOTIDE SEQUENCE</scope>
</reference>
<evidence type="ECO:0000256" key="4">
    <source>
        <dbReference type="ARBA" id="ARBA00022676"/>
    </source>
</evidence>
<dbReference type="Pfam" id="PF02709">
    <property type="entry name" value="Glyco_transf_7C"/>
    <property type="match status" value="1"/>
</dbReference>
<evidence type="ECO:0000313" key="15">
    <source>
        <dbReference type="EnsemblMetazoa" id="HelroP186192"/>
    </source>
</evidence>
<comment type="pathway">
    <text evidence="2 11">Protein modification; protein glycosylation.</text>
</comment>
<dbReference type="InParanoid" id="T1FNS8"/>
<dbReference type="Proteomes" id="UP000015101">
    <property type="component" value="Unassembled WGS sequence"/>
</dbReference>
<keyword evidence="4 11" id="KW-0328">Glycosyltransferase</keyword>
<keyword evidence="8 11" id="KW-1133">Transmembrane helix</keyword>
<evidence type="ECO:0000256" key="3">
    <source>
        <dbReference type="ARBA" id="ARBA00005735"/>
    </source>
</evidence>
<gene>
    <name evidence="15" type="primary">20210475</name>
    <name evidence="14" type="ORF">HELRODRAFT_186192</name>
</gene>
<dbReference type="PRINTS" id="PR02050">
    <property type="entry name" value="B14GALTRFASE"/>
</dbReference>
<comment type="function">
    <text evidence="11">Catalyses the transfer of galactose onto proteins or lipids.</text>
</comment>
<name>T1FNS8_HELRO</name>
<dbReference type="PANTHER" id="PTHR19300:SF57">
    <property type="entry name" value="BETA-1,4-N-ACETYLGALACTOSAMINYLTRANSFERASE"/>
    <property type="match status" value="1"/>
</dbReference>
<dbReference type="HOGENOM" id="CLU_044391_1_4_1"/>
<dbReference type="eggNOG" id="KOG3916">
    <property type="taxonomic scope" value="Eukaryota"/>
</dbReference>
<dbReference type="SUPFAM" id="SSF53448">
    <property type="entry name" value="Nucleotide-diphospho-sugar transferases"/>
    <property type="match status" value="1"/>
</dbReference>
<evidence type="ECO:0000256" key="2">
    <source>
        <dbReference type="ARBA" id="ARBA00004922"/>
    </source>
</evidence>
<dbReference type="GeneID" id="20210475"/>
<dbReference type="STRING" id="6412.T1FNS8"/>
<evidence type="ECO:0000313" key="16">
    <source>
        <dbReference type="Proteomes" id="UP000015101"/>
    </source>
</evidence>
<feature type="transmembrane region" description="Helical" evidence="11">
    <location>
        <begin position="20"/>
        <end position="40"/>
    </location>
</feature>
<organism evidence="15 16">
    <name type="scientific">Helobdella robusta</name>
    <name type="common">Californian leech</name>
    <dbReference type="NCBI Taxonomy" id="6412"/>
    <lineage>
        <taxon>Eukaryota</taxon>
        <taxon>Metazoa</taxon>
        <taxon>Spiralia</taxon>
        <taxon>Lophotrochozoa</taxon>
        <taxon>Annelida</taxon>
        <taxon>Clitellata</taxon>
        <taxon>Hirudinea</taxon>
        <taxon>Rhynchobdellida</taxon>
        <taxon>Glossiphoniidae</taxon>
        <taxon>Helobdella</taxon>
    </lineage>
</organism>
<evidence type="ECO:0000259" key="13">
    <source>
        <dbReference type="Pfam" id="PF13733"/>
    </source>
</evidence>
<dbReference type="InterPro" id="IPR027995">
    <property type="entry name" value="Galactosyl_T_N"/>
</dbReference>
<feature type="domain" description="Galactosyltransferase C-terminal" evidence="12">
    <location>
        <begin position="195"/>
        <end position="270"/>
    </location>
</feature>
<evidence type="ECO:0000256" key="9">
    <source>
        <dbReference type="ARBA" id="ARBA00023136"/>
    </source>
</evidence>
<protein>
    <recommendedName>
        <fullName evidence="11">Beta-1,4-galactosyltransferase</fullName>
        <ecNumber evidence="11">2.4.1.-</ecNumber>
    </recommendedName>
</protein>
<dbReference type="RefSeq" id="XP_009030816.1">
    <property type="nucleotide sequence ID" value="XM_009032568.1"/>
</dbReference>
<evidence type="ECO:0000313" key="14">
    <source>
        <dbReference type="EMBL" id="ESN91113.1"/>
    </source>
</evidence>
<proteinExistence type="inferred from homology"/>
<dbReference type="GO" id="GO:0005975">
    <property type="term" value="P:carbohydrate metabolic process"/>
    <property type="evidence" value="ECO:0007669"/>
    <property type="project" value="InterPro"/>
</dbReference>
<dbReference type="Gene3D" id="3.90.550.10">
    <property type="entry name" value="Spore Coat Polysaccharide Biosynthesis Protein SpsA, Chain A"/>
    <property type="match status" value="1"/>
</dbReference>
<dbReference type="InterPro" id="IPR029044">
    <property type="entry name" value="Nucleotide-diphossugar_trans"/>
</dbReference>
<reference evidence="14 16" key="2">
    <citation type="journal article" date="2013" name="Nature">
        <title>Insights into bilaterian evolution from three spiralian genomes.</title>
        <authorList>
            <person name="Simakov O."/>
            <person name="Marletaz F."/>
            <person name="Cho S.J."/>
            <person name="Edsinger-Gonzales E."/>
            <person name="Havlak P."/>
            <person name="Hellsten U."/>
            <person name="Kuo D.H."/>
            <person name="Larsson T."/>
            <person name="Lv J."/>
            <person name="Arendt D."/>
            <person name="Savage R."/>
            <person name="Osoegawa K."/>
            <person name="de Jong P."/>
            <person name="Grimwood J."/>
            <person name="Chapman J.A."/>
            <person name="Shapiro H."/>
            <person name="Aerts A."/>
            <person name="Otillar R.P."/>
            <person name="Terry A.Y."/>
            <person name="Boore J.L."/>
            <person name="Grigoriev I.V."/>
            <person name="Lindberg D.R."/>
            <person name="Seaver E.C."/>
            <person name="Weisblat D.A."/>
            <person name="Putnam N.H."/>
            <person name="Rokhsar D.S."/>
        </authorList>
    </citation>
    <scope>NUCLEOTIDE SEQUENCE</scope>
</reference>
<keyword evidence="10 11" id="KW-0325">Glycoprotein</keyword>
<dbReference type="KEGG" id="hro:HELRODRAFT_186192"/>
<dbReference type="GO" id="GO:0033842">
    <property type="term" value="F:N-acetyl-beta-glucosaminyl-derivative 4-beta-N-acetylgalactosaminyltransferase activity"/>
    <property type="evidence" value="ECO:0000318"/>
    <property type="project" value="GO_Central"/>
</dbReference>
<evidence type="ECO:0000256" key="11">
    <source>
        <dbReference type="RuleBase" id="RU368121"/>
    </source>
</evidence>
<evidence type="ECO:0000256" key="7">
    <source>
        <dbReference type="ARBA" id="ARBA00022968"/>
    </source>
</evidence>
<dbReference type="InterPro" id="IPR003859">
    <property type="entry name" value="Galactosyl_T"/>
</dbReference>
<keyword evidence="7 11" id="KW-0735">Signal-anchor</keyword>
<comment type="subcellular location">
    <subcellularLocation>
        <location evidence="1">Membrane</location>
        <topology evidence="1">Single-pass type II membrane protein</topology>
    </subcellularLocation>
</comment>
<comment type="similarity">
    <text evidence="3 11">Belongs to the glycosyltransferase 7 family.</text>
</comment>
<evidence type="ECO:0000256" key="6">
    <source>
        <dbReference type="ARBA" id="ARBA00022692"/>
    </source>
</evidence>
<sequence length="349" mass="41089">MNQSSSLTSSLKFSRCSKKLVTRIFFSLYVCLVMFALFNFKGRVQITYPSYMFQKTKFFCQIKEKLGPVKLNMYSNVSLLKVRMRHKDVLLGGEWKPPCRSWQKLAIVVPYRDRYHHLLQLLDRLHAMLKKQLVHYKIFVVEQSGKDKFNKGRLLNVGVVEALKDQPFDCFVFHDVDLLPEDDRNIYHCNENVHHAISALDEMRYHLLYYNNLGGVVIISKDNVFRANGHSNSYWGWGNEDDDFNARTMEIGLMLTRPPENIGRFKMVRHAKLWRESHGYELFLTWKSRWMSDGLKQLNESMYKVVSVTVNQLYTNVTVDFGPAPLQMTTPGPKDTRVSYFWFLNFYFP</sequence>
<keyword evidence="5 11" id="KW-0808">Transferase</keyword>